<reference evidence="1 2" key="1">
    <citation type="submission" date="2014-06" db="EMBL/GenBank/DDBJ databases">
        <authorList>
            <person name="Le Roux F."/>
        </authorList>
    </citation>
    <scope>NUCLEOTIDE SEQUENCE [LARGE SCALE GENOMIC DNA]</scope>
    <source>
        <strain evidence="1 2">J2-31</strain>
    </source>
</reference>
<dbReference type="SUPFAM" id="SSF51658">
    <property type="entry name" value="Xylose isomerase-like"/>
    <property type="match status" value="1"/>
</dbReference>
<dbReference type="AlphaFoldDB" id="A0AA86WX91"/>
<dbReference type="PANTHER" id="PTHR42194">
    <property type="entry name" value="UPF0276 PROTEIN HI_1600"/>
    <property type="match status" value="1"/>
</dbReference>
<dbReference type="Proteomes" id="UP000041625">
    <property type="component" value="Unassembled WGS sequence"/>
</dbReference>
<dbReference type="EMBL" id="CCKJ01000032">
    <property type="protein sequence ID" value="CDT55296.1"/>
    <property type="molecule type" value="Genomic_DNA"/>
</dbReference>
<dbReference type="InterPro" id="IPR036237">
    <property type="entry name" value="Xyl_isomerase-like_sf"/>
</dbReference>
<gene>
    <name evidence="1" type="ORF">VCR31J2_1270082</name>
</gene>
<accession>A0AA86WX91</accession>
<keyword evidence="2" id="KW-1185">Reference proteome</keyword>
<dbReference type="PANTHER" id="PTHR42194:SF1">
    <property type="entry name" value="UPF0276 PROTEIN HI_1600"/>
    <property type="match status" value="1"/>
</dbReference>
<dbReference type="Pfam" id="PF05114">
    <property type="entry name" value="MbnB_TglH_ChrH"/>
    <property type="match status" value="1"/>
</dbReference>
<proteinExistence type="predicted"/>
<evidence type="ECO:0000313" key="2">
    <source>
        <dbReference type="Proteomes" id="UP000041625"/>
    </source>
</evidence>
<comment type="caution">
    <text evidence="1">The sequence shown here is derived from an EMBL/GenBank/DDBJ whole genome shotgun (WGS) entry which is preliminary data.</text>
</comment>
<evidence type="ECO:0000313" key="1">
    <source>
        <dbReference type="EMBL" id="CDT55296.1"/>
    </source>
</evidence>
<evidence type="ECO:0008006" key="3">
    <source>
        <dbReference type="Google" id="ProtNLM"/>
    </source>
</evidence>
<dbReference type="NCBIfam" id="NF003818">
    <property type="entry name" value="PRK05409.1"/>
    <property type="match status" value="1"/>
</dbReference>
<name>A0AA86WX91_9VIBR</name>
<organism evidence="1 2">
    <name type="scientific">Vibrio coralliirubri</name>
    <dbReference type="NCBI Taxonomy" id="1516159"/>
    <lineage>
        <taxon>Bacteria</taxon>
        <taxon>Pseudomonadati</taxon>
        <taxon>Pseudomonadota</taxon>
        <taxon>Gammaproteobacteria</taxon>
        <taxon>Vibrionales</taxon>
        <taxon>Vibrionaceae</taxon>
        <taxon>Vibrio</taxon>
    </lineage>
</organism>
<sequence length="326" mass="36774">MWPVETHKTKALKTKALASNDQAPKSSELNHKVRTIQNTDKGIGLRSEHIELLARSPKHPDIDFLELAPENWMSLGGLKREQLQDIAKQYPLIAHGLSLSIGDCQPLNTKFVRQVGQFLDELNIQVYSEHLSFSRDSQGYLYELLPVPRHAENIGYLADRIKQVQDIIQRPLVMENISYYHNYGDEMPEGEFIAEIAKRSGCELLVDINNLYVNSQNHHFDAAEMLKALPSDAIRYYHIAGHLVESDGSGGSNKSLIDTHGMPVQQAVIDLARYTFSIHGSKPLLLERDNNVPPLVVLTEELRTMHSQVLDAGVAHRPMNQELVYA</sequence>
<dbReference type="Gene3D" id="3.20.20.150">
    <property type="entry name" value="Divalent-metal-dependent TIM barrel enzymes"/>
    <property type="match status" value="1"/>
</dbReference>
<protein>
    <recommendedName>
        <fullName evidence="3">DUF692 domain-containing protein</fullName>
    </recommendedName>
</protein>
<dbReference type="InterPro" id="IPR007801">
    <property type="entry name" value="MbnB/TglH/ChrH"/>
</dbReference>